<evidence type="ECO:0000313" key="2">
    <source>
        <dbReference type="EMBL" id="CAB5223805.1"/>
    </source>
</evidence>
<organism evidence="1">
    <name type="scientific">uncultured Caudovirales phage</name>
    <dbReference type="NCBI Taxonomy" id="2100421"/>
    <lineage>
        <taxon>Viruses</taxon>
        <taxon>Duplodnaviria</taxon>
        <taxon>Heunggongvirae</taxon>
        <taxon>Uroviricota</taxon>
        <taxon>Caudoviricetes</taxon>
        <taxon>Peduoviridae</taxon>
        <taxon>Maltschvirus</taxon>
        <taxon>Maltschvirus maltsch</taxon>
    </lineage>
</organism>
<evidence type="ECO:0000313" key="1">
    <source>
        <dbReference type="EMBL" id="CAB4159292.1"/>
    </source>
</evidence>
<dbReference type="EMBL" id="LR798327">
    <property type="protein sequence ID" value="CAB5223805.1"/>
    <property type="molecule type" value="Genomic_DNA"/>
</dbReference>
<protein>
    <submittedName>
        <fullName evidence="1">Uncharacterized protein</fullName>
    </submittedName>
</protein>
<name>A0A6J5NKP6_9CAUD</name>
<dbReference type="EMBL" id="LR796685">
    <property type="protein sequence ID" value="CAB4159292.1"/>
    <property type="molecule type" value="Genomic_DNA"/>
</dbReference>
<sequence length="245" mass="23862">MNQHTTISLPWADAEAAAEFRRVKAVAGGVALAGATDLFIGTSGDGDLNVEQADILAKNVGIHYATVGNSTALAQGDEITGAADGKIVKLVPAVGVAQVETATVVAASGATSNGNVALVLTSAALSGSPLTVTVPVTTASNTATLVAGVLAAGLAADAAVNAKFIVTSSAATIILTRRTVQPGVFEANDATLNLAIPAGLGITAAATSADTTAGVATAAPIGVVVDSTPNDGAAAANDIVRVVYY</sequence>
<accession>A0A6J5NKP6</accession>
<proteinExistence type="predicted"/>
<gene>
    <name evidence="1" type="ORF">UFOVP705_70</name>
    <name evidence="2" type="ORF">UFOVP736_11</name>
</gene>
<reference evidence="1" key="1">
    <citation type="submission" date="2020-04" db="EMBL/GenBank/DDBJ databases">
        <authorList>
            <person name="Chiriac C."/>
            <person name="Salcher M."/>
            <person name="Ghai R."/>
            <person name="Kavagutti S V."/>
        </authorList>
    </citation>
    <scope>NUCLEOTIDE SEQUENCE</scope>
</reference>